<sequence length="149" mass="16393">MSLFYILLTFAVAAYSIQDTFTLNPHYPTSKKWGNALGFAEDGSSVLSTSSNTPLSFEVKGPFLATSTDEVYFTKDVGELVATPYLDTQVPKTAFSLHHIPYTALIQLKAGNQSLFYDCGGSKGIYQQEKYAGNCTKVEFWAIVNGLTY</sequence>
<dbReference type="Proteomes" id="UP000186594">
    <property type="component" value="Unassembled WGS sequence"/>
</dbReference>
<dbReference type="EMBL" id="LXFE01001993">
    <property type="protein sequence ID" value="OLL23284.1"/>
    <property type="molecule type" value="Genomic_DNA"/>
</dbReference>
<reference evidence="2 3" key="1">
    <citation type="submission" date="2016-04" db="EMBL/GenBank/DDBJ databases">
        <title>Evolutionary innovation and constraint leading to complex multicellularity in the Ascomycota.</title>
        <authorList>
            <person name="Cisse O."/>
            <person name="Nguyen A."/>
            <person name="Hewitt D.A."/>
            <person name="Jedd G."/>
            <person name="Stajich J.E."/>
        </authorList>
    </citation>
    <scope>NUCLEOTIDE SEQUENCE [LARGE SCALE GENOMIC DNA]</scope>
    <source>
        <strain evidence="2 3">DAH-3</strain>
    </source>
</reference>
<dbReference type="AlphaFoldDB" id="A0A1U7LKV7"/>
<evidence type="ECO:0000256" key="1">
    <source>
        <dbReference type="SAM" id="SignalP"/>
    </source>
</evidence>
<proteinExistence type="predicted"/>
<keyword evidence="3" id="KW-1185">Reference proteome</keyword>
<name>A0A1U7LKV7_NEOID</name>
<organism evidence="2 3">
    <name type="scientific">Neolecta irregularis (strain DAH-3)</name>
    <dbReference type="NCBI Taxonomy" id="1198029"/>
    <lineage>
        <taxon>Eukaryota</taxon>
        <taxon>Fungi</taxon>
        <taxon>Dikarya</taxon>
        <taxon>Ascomycota</taxon>
        <taxon>Taphrinomycotina</taxon>
        <taxon>Neolectales</taxon>
        <taxon>Neolectaceae</taxon>
        <taxon>Neolecta</taxon>
    </lineage>
</organism>
<evidence type="ECO:0000313" key="3">
    <source>
        <dbReference type="Proteomes" id="UP000186594"/>
    </source>
</evidence>
<feature type="chain" id="PRO_5012956588" evidence="1">
    <location>
        <begin position="23"/>
        <end position="149"/>
    </location>
</feature>
<evidence type="ECO:0000313" key="2">
    <source>
        <dbReference type="EMBL" id="OLL23284.1"/>
    </source>
</evidence>
<feature type="signal peptide" evidence="1">
    <location>
        <begin position="1"/>
        <end position="22"/>
    </location>
</feature>
<protein>
    <submittedName>
        <fullName evidence="2">Uncharacterized protein</fullName>
    </submittedName>
</protein>
<keyword evidence="1" id="KW-0732">Signal</keyword>
<comment type="caution">
    <text evidence="2">The sequence shown here is derived from an EMBL/GenBank/DDBJ whole genome shotgun (WGS) entry which is preliminary data.</text>
</comment>
<accession>A0A1U7LKV7</accession>
<gene>
    <name evidence="2" type="ORF">NEOLI_005438</name>
</gene>